<sequence>MSVKFIGLPRTNKGCRRCSTLAELTGSLFVRERDMGVSEWGERESVTLSPFSVVGKMMGIDENLLLLNDNFPVFAGALMGFESLVKLETIKMSSS</sequence>
<reference evidence="1" key="1">
    <citation type="submission" date="2020-08" db="EMBL/GenBank/DDBJ databases">
        <title>Multicomponent nature underlies the extraordinary mechanical properties of spider dragline silk.</title>
        <authorList>
            <person name="Kono N."/>
            <person name="Nakamura H."/>
            <person name="Mori M."/>
            <person name="Yoshida Y."/>
            <person name="Ohtoshi R."/>
            <person name="Malay A.D."/>
            <person name="Moran D.A.P."/>
            <person name="Tomita M."/>
            <person name="Numata K."/>
            <person name="Arakawa K."/>
        </authorList>
    </citation>
    <scope>NUCLEOTIDE SEQUENCE</scope>
</reference>
<dbReference type="EMBL" id="BMAW01110146">
    <property type="protein sequence ID" value="GFT41710.1"/>
    <property type="molecule type" value="Genomic_DNA"/>
</dbReference>
<evidence type="ECO:0000313" key="1">
    <source>
        <dbReference type="EMBL" id="GFT41710.1"/>
    </source>
</evidence>
<keyword evidence="2" id="KW-1185">Reference proteome</keyword>
<gene>
    <name evidence="1" type="ORF">NPIL_692121</name>
</gene>
<dbReference type="AlphaFoldDB" id="A0A8X6P1A4"/>
<name>A0A8X6P1A4_NEPPI</name>
<dbReference type="Proteomes" id="UP000887013">
    <property type="component" value="Unassembled WGS sequence"/>
</dbReference>
<organism evidence="1 2">
    <name type="scientific">Nephila pilipes</name>
    <name type="common">Giant wood spider</name>
    <name type="synonym">Nephila maculata</name>
    <dbReference type="NCBI Taxonomy" id="299642"/>
    <lineage>
        <taxon>Eukaryota</taxon>
        <taxon>Metazoa</taxon>
        <taxon>Ecdysozoa</taxon>
        <taxon>Arthropoda</taxon>
        <taxon>Chelicerata</taxon>
        <taxon>Arachnida</taxon>
        <taxon>Araneae</taxon>
        <taxon>Araneomorphae</taxon>
        <taxon>Entelegynae</taxon>
        <taxon>Araneoidea</taxon>
        <taxon>Nephilidae</taxon>
        <taxon>Nephila</taxon>
    </lineage>
</organism>
<protein>
    <submittedName>
        <fullName evidence="1">Uncharacterized protein</fullName>
    </submittedName>
</protein>
<evidence type="ECO:0000313" key="2">
    <source>
        <dbReference type="Proteomes" id="UP000887013"/>
    </source>
</evidence>
<dbReference type="OrthoDB" id="10323820at2759"/>
<accession>A0A8X6P1A4</accession>
<proteinExistence type="predicted"/>
<comment type="caution">
    <text evidence="1">The sequence shown here is derived from an EMBL/GenBank/DDBJ whole genome shotgun (WGS) entry which is preliminary data.</text>
</comment>